<feature type="transmembrane region" description="Helical" evidence="10">
    <location>
        <begin position="228"/>
        <end position="251"/>
    </location>
</feature>
<dbReference type="GO" id="GO:0005524">
    <property type="term" value="F:ATP binding"/>
    <property type="evidence" value="ECO:0007669"/>
    <property type="project" value="UniProtKB-KW"/>
</dbReference>
<evidence type="ECO:0000256" key="2">
    <source>
        <dbReference type="ARBA" id="ARBA00009726"/>
    </source>
</evidence>
<dbReference type="PROSITE" id="PS50893">
    <property type="entry name" value="ABC_TRANSPORTER_2"/>
    <property type="match status" value="2"/>
</dbReference>
<dbReference type="InterPro" id="IPR050173">
    <property type="entry name" value="ABC_transporter_C-like"/>
</dbReference>
<dbReference type="Pfam" id="PF00005">
    <property type="entry name" value="ABC_tran"/>
    <property type="match status" value="2"/>
</dbReference>
<evidence type="ECO:0000256" key="6">
    <source>
        <dbReference type="ARBA" id="ARBA00022741"/>
    </source>
</evidence>
<evidence type="ECO:0000259" key="11">
    <source>
        <dbReference type="PROSITE" id="PS50893"/>
    </source>
</evidence>
<dbReference type="PANTHER" id="PTHR24223:SF456">
    <property type="entry name" value="MULTIDRUG RESISTANCE-ASSOCIATED PROTEIN LETHAL(2)03659"/>
    <property type="match status" value="1"/>
</dbReference>
<dbReference type="PROSITE" id="PS00211">
    <property type="entry name" value="ABC_TRANSPORTER_1"/>
    <property type="match status" value="2"/>
</dbReference>
<feature type="domain" description="ABC transporter" evidence="11">
    <location>
        <begin position="1065"/>
        <end position="1302"/>
    </location>
</feature>
<feature type="transmembrane region" description="Helical" evidence="10">
    <location>
        <begin position="203"/>
        <end position="222"/>
    </location>
</feature>
<accession>A0A813Y119</accession>
<keyword evidence="4 10" id="KW-0812">Transmembrane</keyword>
<dbReference type="FunFam" id="1.20.1560.10:FF:000014">
    <property type="entry name" value="Multidrug resistance-associated protein member 4"/>
    <property type="match status" value="1"/>
</dbReference>
<evidence type="ECO:0000256" key="10">
    <source>
        <dbReference type="SAM" id="Phobius"/>
    </source>
</evidence>
<reference evidence="13" key="1">
    <citation type="submission" date="2021-02" db="EMBL/GenBank/DDBJ databases">
        <authorList>
            <person name="Nowell W R."/>
        </authorList>
    </citation>
    <scope>NUCLEOTIDE SEQUENCE</scope>
</reference>
<dbReference type="PANTHER" id="PTHR24223">
    <property type="entry name" value="ATP-BINDING CASSETTE SUB-FAMILY C"/>
    <property type="match status" value="1"/>
</dbReference>
<dbReference type="Pfam" id="PF00664">
    <property type="entry name" value="ABC_membrane"/>
    <property type="match status" value="2"/>
</dbReference>
<evidence type="ECO:0000259" key="12">
    <source>
        <dbReference type="PROSITE" id="PS50929"/>
    </source>
</evidence>
<comment type="subcellular location">
    <subcellularLocation>
        <location evidence="1">Membrane</location>
        <topology evidence="1">Multi-pass membrane protein</topology>
    </subcellularLocation>
</comment>
<comment type="caution">
    <text evidence="13">The sequence shown here is derived from an EMBL/GenBank/DDBJ whole genome shotgun (WGS) entry which is preliminary data.</text>
</comment>
<feature type="transmembrane region" description="Helical" evidence="10">
    <location>
        <begin position="854"/>
        <end position="875"/>
    </location>
</feature>
<proteinExistence type="inferred from homology"/>
<dbReference type="GO" id="GO:0016020">
    <property type="term" value="C:membrane"/>
    <property type="evidence" value="ECO:0007669"/>
    <property type="project" value="UniProtKB-SubCell"/>
</dbReference>
<dbReference type="FunFam" id="3.40.50.300:FF:000973">
    <property type="entry name" value="Multidrug resistance-associated protein 4"/>
    <property type="match status" value="1"/>
</dbReference>
<dbReference type="GO" id="GO:0140359">
    <property type="term" value="F:ABC-type transporter activity"/>
    <property type="evidence" value="ECO:0007669"/>
    <property type="project" value="InterPro"/>
</dbReference>
<keyword evidence="3" id="KW-0813">Transport</keyword>
<dbReference type="CDD" id="cd03244">
    <property type="entry name" value="ABCC_MRP_domain2"/>
    <property type="match status" value="1"/>
</dbReference>
<gene>
    <name evidence="13" type="ORF">EDS130_LOCUS8717</name>
</gene>
<dbReference type="Gene3D" id="3.40.50.300">
    <property type="entry name" value="P-loop containing nucleotide triphosphate hydrolases"/>
    <property type="match status" value="2"/>
</dbReference>
<keyword evidence="8 10" id="KW-1133">Transmembrane helix</keyword>
<keyword evidence="9 10" id="KW-0472">Membrane</keyword>
<dbReference type="EMBL" id="CAJNOJ010000028">
    <property type="protein sequence ID" value="CAF0879537.1"/>
    <property type="molecule type" value="Genomic_DNA"/>
</dbReference>
<evidence type="ECO:0000256" key="4">
    <source>
        <dbReference type="ARBA" id="ARBA00022692"/>
    </source>
</evidence>
<evidence type="ECO:0000256" key="8">
    <source>
        <dbReference type="ARBA" id="ARBA00022989"/>
    </source>
</evidence>
<organism evidence="13 14">
    <name type="scientific">Adineta ricciae</name>
    <name type="common">Rotifer</name>
    <dbReference type="NCBI Taxonomy" id="249248"/>
    <lineage>
        <taxon>Eukaryota</taxon>
        <taxon>Metazoa</taxon>
        <taxon>Spiralia</taxon>
        <taxon>Gnathifera</taxon>
        <taxon>Rotifera</taxon>
        <taxon>Eurotatoria</taxon>
        <taxon>Bdelloidea</taxon>
        <taxon>Adinetida</taxon>
        <taxon>Adinetidae</taxon>
        <taxon>Adineta</taxon>
    </lineage>
</organism>
<feature type="transmembrane region" description="Helical" evidence="10">
    <location>
        <begin position="783"/>
        <end position="812"/>
    </location>
</feature>
<feature type="transmembrane region" description="Helical" evidence="10">
    <location>
        <begin position="306"/>
        <end position="330"/>
    </location>
</feature>
<evidence type="ECO:0000313" key="14">
    <source>
        <dbReference type="Proteomes" id="UP000663852"/>
    </source>
</evidence>
<keyword evidence="6" id="KW-0547">Nucleotide-binding</keyword>
<keyword evidence="5" id="KW-0677">Repeat</keyword>
<dbReference type="InterPro" id="IPR011527">
    <property type="entry name" value="ABC1_TM_dom"/>
</dbReference>
<dbReference type="CDD" id="cd03250">
    <property type="entry name" value="ABCC_MRP_domain1"/>
    <property type="match status" value="1"/>
</dbReference>
<dbReference type="FunFam" id="3.40.50.300:FF:000163">
    <property type="entry name" value="Multidrug resistance-associated protein member 4"/>
    <property type="match status" value="1"/>
</dbReference>
<dbReference type="InterPro" id="IPR003593">
    <property type="entry name" value="AAA+_ATPase"/>
</dbReference>
<dbReference type="InterPro" id="IPR044746">
    <property type="entry name" value="ABCC_6TM_D1"/>
</dbReference>
<dbReference type="PROSITE" id="PS50929">
    <property type="entry name" value="ABC_TM1F"/>
    <property type="match status" value="2"/>
</dbReference>
<name>A0A813Y119_ADIRI</name>
<feature type="transmembrane region" description="Helical" evidence="10">
    <location>
        <begin position="342"/>
        <end position="365"/>
    </location>
</feature>
<protein>
    <submittedName>
        <fullName evidence="13">Uncharacterized protein</fullName>
    </submittedName>
</protein>
<dbReference type="InterPro" id="IPR003439">
    <property type="entry name" value="ABC_transporter-like_ATP-bd"/>
</dbReference>
<feature type="domain" description="ABC transmembrane type-1" evidence="12">
    <location>
        <begin position="88"/>
        <end position="329"/>
    </location>
</feature>
<evidence type="ECO:0000256" key="7">
    <source>
        <dbReference type="ARBA" id="ARBA00022840"/>
    </source>
</evidence>
<feature type="domain" description="ABC transmembrane type-1" evidence="12">
    <location>
        <begin position="719"/>
        <end position="1026"/>
    </location>
</feature>
<evidence type="ECO:0000313" key="13">
    <source>
        <dbReference type="EMBL" id="CAF0879537.1"/>
    </source>
</evidence>
<dbReference type="SUPFAM" id="SSF90123">
    <property type="entry name" value="ABC transporter transmembrane region"/>
    <property type="match status" value="2"/>
</dbReference>
<evidence type="ECO:0000256" key="1">
    <source>
        <dbReference type="ARBA" id="ARBA00004141"/>
    </source>
</evidence>
<feature type="transmembrane region" description="Helical" evidence="10">
    <location>
        <begin position="881"/>
        <end position="900"/>
    </location>
</feature>
<dbReference type="SUPFAM" id="SSF52540">
    <property type="entry name" value="P-loop containing nucleoside triphosphate hydrolases"/>
    <property type="match status" value="2"/>
</dbReference>
<dbReference type="Gene3D" id="1.20.1560.10">
    <property type="entry name" value="ABC transporter type 1, transmembrane domain"/>
    <property type="match status" value="2"/>
</dbReference>
<dbReference type="OrthoDB" id="6500128at2759"/>
<dbReference type="GO" id="GO:0016887">
    <property type="term" value="F:ATP hydrolysis activity"/>
    <property type="evidence" value="ECO:0007669"/>
    <property type="project" value="InterPro"/>
</dbReference>
<dbReference type="SMART" id="SM00382">
    <property type="entry name" value="AAA"/>
    <property type="match status" value="2"/>
</dbReference>
<dbReference type="Proteomes" id="UP000663852">
    <property type="component" value="Unassembled WGS sequence"/>
</dbReference>
<keyword evidence="7" id="KW-0067">ATP-binding</keyword>
<dbReference type="InterPro" id="IPR017871">
    <property type="entry name" value="ABC_transporter-like_CS"/>
</dbReference>
<comment type="similarity">
    <text evidence="2">Belongs to the ABC transporter superfamily. ABCC family. Conjugate transporter (TC 3.A.1.208) subfamily.</text>
</comment>
<feature type="transmembrane region" description="Helical" evidence="10">
    <location>
        <begin position="970"/>
        <end position="988"/>
    </location>
</feature>
<sequence>MTSKPNPSPYYRASAWSRFFHSWVLLLLKTRRDQKTLHLPDLYDLLPHLESTKLTERLEANWLDEVKQTNRQPCLFRATLRTLGWTPFLVGLLLIPNDIAKFAQPILLTYLMSFFESCSTMPAWHAWLYILGIGLASLTSNIFYNQYFYRIATCGLQMRIAYSGLIYRKILRLSSQSMNGLSSGQITNLVSNDASQIELFFQFVHYIWAAPLEMIFVLGFFWSYVKYITFIAAGYTLTLLLVQVSFGRLFVYLRTRILQVTDERVKIMSEIIKSMRIVKMYCWESAFINVIQSIRRREVIQCAFRLLLDCIQTLLSHTYISITFLMMYGTMWSLGFQINTRFFAVACCMLGYMRLSVVDFFSYAIRNLVYYLAAKKRIENFLLLDESERDNRLLSTSTVDLPTTEQNSMDTQLTRRKSLSIVCELNNASWERNGNFELKNIVFHARPGDLICIIGPVGSGKSSLLQALTGEIPCFDGKVRLYGSFCYVPQEPWIFSSSIKENILFGKSFNHKLFQRVVNATALDIDFRNLAHGAHTLVGDQGVMLSGGQKARVNMARALYRDADIYLLDDPLSAVDARVSKHLFDKSVKSYLRKKICILVTHQIQFLQDATKIIVLDNGEMVQMGTYTELLSSSASFARLLEDINQHRQEKEKPEVGETVPLIAQLSKMNSVNSEKAEDDAEDLLSKPTNVEIKQEGIVKWSVYASYLRAGIGLVIGLLVIMTMISLQQAAALYSSWWLARWSDAETQRHLVFSNCSTFIAEKTKTIRGMDNKQWNDYRNDRFYTYCGIVIVLVSITMVRVTIIEFICLNAGRVLHNKMFRRLIRSPIYFFDMNPVGRILNRFTKDVAIMDDNLPLTMFDFLQCLFQALGFVVLIGILNPWAFIPALFAGAGMLFIRYHFARCLRDLKRIEGVTRSPIYSQLSSTIYGVKVIRSYHAEKIAHNEFYRHLDDNTRVNYLLLTMNRWVAIRFDWIAFAFISIVTILAMVVRLTQQAFSAADIALTLSFGLNLMGLVQWTIRQSVEVETQMTAVERVLEYCALEQEPPAQLPPHLPSPPSNWPTHGLIIFDNVSMSHSANSYTSLALNRISLSINPAEKIGIVGRTGAGKSSLIQTLFRMGIIVHGRIIIDDIDIETVGLDDVRRRISIIPQDPVLFTGTMRSNLDQFGDYSDSEIWYALEQVQLKKVVNDVMTNGLQSLVSESGSNLSVGQKQLVCLARAILKKSKILVIDEATANVDNATDELIQRSIREQFRECTVLTVAHRLRTVIDSDRILVLGNGEVLEFDAPHVLLSNKESQFTSLVEQTGAAEADHLRSLASIAALKSKIIVDNHDEVQPDDSERDPLIK</sequence>
<dbReference type="CDD" id="cd18579">
    <property type="entry name" value="ABC_6TM_ABCC_D1"/>
    <property type="match status" value="1"/>
</dbReference>
<dbReference type="InterPro" id="IPR036640">
    <property type="entry name" value="ABC1_TM_sf"/>
</dbReference>
<feature type="domain" description="ABC transporter" evidence="11">
    <location>
        <begin position="423"/>
        <end position="643"/>
    </location>
</feature>
<dbReference type="InterPro" id="IPR027417">
    <property type="entry name" value="P-loop_NTPase"/>
</dbReference>
<evidence type="ECO:0000256" key="3">
    <source>
        <dbReference type="ARBA" id="ARBA00022448"/>
    </source>
</evidence>
<evidence type="ECO:0000256" key="9">
    <source>
        <dbReference type="ARBA" id="ARBA00023136"/>
    </source>
</evidence>
<feature type="transmembrane region" description="Helical" evidence="10">
    <location>
        <begin position="710"/>
        <end position="734"/>
    </location>
</feature>
<evidence type="ECO:0000256" key="5">
    <source>
        <dbReference type="ARBA" id="ARBA00022737"/>
    </source>
</evidence>